<evidence type="ECO:0000313" key="3">
    <source>
        <dbReference type="Proteomes" id="UP000652761"/>
    </source>
</evidence>
<feature type="compositionally biased region" description="Basic and acidic residues" evidence="1">
    <location>
        <begin position="1"/>
        <end position="12"/>
    </location>
</feature>
<evidence type="ECO:0000313" key="2">
    <source>
        <dbReference type="EMBL" id="MQM16674.1"/>
    </source>
</evidence>
<proteinExistence type="predicted"/>
<dbReference type="Proteomes" id="UP000652761">
    <property type="component" value="Unassembled WGS sequence"/>
</dbReference>
<sequence length="61" mass="6822">MEHRSSHVRPESYDTSTQHPKPPRDTEQPCEKERLTTGMATSDLHKVEGSQAESPCTSDTP</sequence>
<reference evidence="2" key="1">
    <citation type="submission" date="2017-07" db="EMBL/GenBank/DDBJ databases">
        <title>Taro Niue Genome Assembly and Annotation.</title>
        <authorList>
            <person name="Atibalentja N."/>
            <person name="Keating K."/>
            <person name="Fields C.J."/>
        </authorList>
    </citation>
    <scope>NUCLEOTIDE SEQUENCE</scope>
    <source>
        <strain evidence="2">Niue_2</strain>
        <tissue evidence="2">Leaf</tissue>
    </source>
</reference>
<accession>A0A843XB98</accession>
<comment type="caution">
    <text evidence="2">The sequence shown here is derived from an EMBL/GenBank/DDBJ whole genome shotgun (WGS) entry which is preliminary data.</text>
</comment>
<dbReference type="EMBL" id="NMUH01007117">
    <property type="protein sequence ID" value="MQM16674.1"/>
    <property type="molecule type" value="Genomic_DNA"/>
</dbReference>
<feature type="compositionally biased region" description="Basic and acidic residues" evidence="1">
    <location>
        <begin position="22"/>
        <end position="35"/>
    </location>
</feature>
<organism evidence="2 3">
    <name type="scientific">Colocasia esculenta</name>
    <name type="common">Wild taro</name>
    <name type="synonym">Arum esculentum</name>
    <dbReference type="NCBI Taxonomy" id="4460"/>
    <lineage>
        <taxon>Eukaryota</taxon>
        <taxon>Viridiplantae</taxon>
        <taxon>Streptophyta</taxon>
        <taxon>Embryophyta</taxon>
        <taxon>Tracheophyta</taxon>
        <taxon>Spermatophyta</taxon>
        <taxon>Magnoliopsida</taxon>
        <taxon>Liliopsida</taxon>
        <taxon>Araceae</taxon>
        <taxon>Aroideae</taxon>
        <taxon>Colocasieae</taxon>
        <taxon>Colocasia</taxon>
    </lineage>
</organism>
<evidence type="ECO:0000256" key="1">
    <source>
        <dbReference type="SAM" id="MobiDB-lite"/>
    </source>
</evidence>
<name>A0A843XB98_COLES</name>
<feature type="region of interest" description="Disordered" evidence="1">
    <location>
        <begin position="1"/>
        <end position="61"/>
    </location>
</feature>
<keyword evidence="3" id="KW-1185">Reference proteome</keyword>
<dbReference type="AlphaFoldDB" id="A0A843XB98"/>
<protein>
    <submittedName>
        <fullName evidence="2">Uncharacterized protein</fullName>
    </submittedName>
</protein>
<feature type="compositionally biased region" description="Polar residues" evidence="1">
    <location>
        <begin position="51"/>
        <end position="61"/>
    </location>
</feature>
<gene>
    <name evidence="2" type="ORF">Taro_049632</name>
</gene>